<evidence type="ECO:0000313" key="3">
    <source>
        <dbReference type="EMBL" id="OZC02696.1"/>
    </source>
</evidence>
<organism evidence="3 4">
    <name type="scientific">Rubricoccus marinus</name>
    <dbReference type="NCBI Taxonomy" id="716817"/>
    <lineage>
        <taxon>Bacteria</taxon>
        <taxon>Pseudomonadati</taxon>
        <taxon>Rhodothermota</taxon>
        <taxon>Rhodothermia</taxon>
        <taxon>Rhodothermales</taxon>
        <taxon>Rubricoccaceae</taxon>
        <taxon>Rubricoccus</taxon>
    </lineage>
</organism>
<feature type="transmembrane region" description="Helical" evidence="1">
    <location>
        <begin position="101"/>
        <end position="123"/>
    </location>
</feature>
<dbReference type="Proteomes" id="UP000216446">
    <property type="component" value="Unassembled WGS sequence"/>
</dbReference>
<dbReference type="AlphaFoldDB" id="A0A259TYC7"/>
<feature type="signal peptide" evidence="2">
    <location>
        <begin position="1"/>
        <end position="18"/>
    </location>
</feature>
<keyword evidence="1" id="KW-0812">Transmembrane</keyword>
<keyword evidence="4" id="KW-1185">Reference proteome</keyword>
<accession>A0A259TYC7</accession>
<gene>
    <name evidence="3" type="ORF">BSZ36_06735</name>
</gene>
<protein>
    <submittedName>
        <fullName evidence="3">Uncharacterized protein</fullName>
    </submittedName>
</protein>
<sequence>MRCFLLLIALALASGAQAQITTSPEVIVRGEPVTVTFAEPTDSLLVTYRPNSGIAYKEVVPASGTSATWTPNRAGVVALATPAGASQNVSVRFDRTPVSGILILTLAGIVLFGGAAFAMRALLSEDTPTNLPLDT</sequence>
<comment type="caution">
    <text evidence="3">The sequence shown here is derived from an EMBL/GenBank/DDBJ whole genome shotgun (WGS) entry which is preliminary data.</text>
</comment>
<evidence type="ECO:0000313" key="4">
    <source>
        <dbReference type="Proteomes" id="UP000216446"/>
    </source>
</evidence>
<dbReference type="InParanoid" id="A0A259TYC7"/>
<dbReference type="EMBL" id="MQWB01000001">
    <property type="protein sequence ID" value="OZC02696.1"/>
    <property type="molecule type" value="Genomic_DNA"/>
</dbReference>
<evidence type="ECO:0000256" key="2">
    <source>
        <dbReference type="SAM" id="SignalP"/>
    </source>
</evidence>
<keyword evidence="2" id="KW-0732">Signal</keyword>
<evidence type="ECO:0000256" key="1">
    <source>
        <dbReference type="SAM" id="Phobius"/>
    </source>
</evidence>
<dbReference type="OrthoDB" id="9877393at2"/>
<dbReference type="RefSeq" id="WP_094547194.1">
    <property type="nucleotide sequence ID" value="NZ_MQWB01000001.1"/>
</dbReference>
<reference evidence="3 4" key="1">
    <citation type="submission" date="2016-11" db="EMBL/GenBank/DDBJ databases">
        <title>Study of marine rhodopsin-containing bacteria.</title>
        <authorList>
            <person name="Yoshizawa S."/>
            <person name="Kumagai Y."/>
            <person name="Kogure K."/>
        </authorList>
    </citation>
    <scope>NUCLEOTIDE SEQUENCE [LARGE SCALE GENOMIC DNA]</scope>
    <source>
        <strain evidence="3 4">SG-29</strain>
    </source>
</reference>
<name>A0A259TYC7_9BACT</name>
<proteinExistence type="predicted"/>
<feature type="chain" id="PRO_5013215043" evidence="2">
    <location>
        <begin position="19"/>
        <end position="135"/>
    </location>
</feature>
<keyword evidence="1" id="KW-0472">Membrane</keyword>
<keyword evidence="1" id="KW-1133">Transmembrane helix</keyword>